<dbReference type="InterPro" id="IPR046341">
    <property type="entry name" value="SET_dom_sf"/>
</dbReference>
<organism evidence="6 7">
    <name type="scientific">Cyclotella cryptica</name>
    <dbReference type="NCBI Taxonomy" id="29204"/>
    <lineage>
        <taxon>Eukaryota</taxon>
        <taxon>Sar</taxon>
        <taxon>Stramenopiles</taxon>
        <taxon>Ochrophyta</taxon>
        <taxon>Bacillariophyta</taxon>
        <taxon>Coscinodiscophyceae</taxon>
        <taxon>Thalassiosirophycidae</taxon>
        <taxon>Stephanodiscales</taxon>
        <taxon>Stephanodiscaceae</taxon>
        <taxon>Cyclotella</taxon>
    </lineage>
</organism>
<dbReference type="SUPFAM" id="SSF82199">
    <property type="entry name" value="SET domain"/>
    <property type="match status" value="1"/>
</dbReference>
<keyword evidence="1" id="KW-0489">Methyltransferase</keyword>
<proteinExistence type="predicted"/>
<evidence type="ECO:0000256" key="1">
    <source>
        <dbReference type="ARBA" id="ARBA00022603"/>
    </source>
</evidence>
<evidence type="ECO:0000256" key="3">
    <source>
        <dbReference type="ARBA" id="ARBA00022691"/>
    </source>
</evidence>
<dbReference type="PANTHER" id="PTHR12350">
    <property type="entry name" value="HISTONE-LYSINE N-METHYLTRANSFERASE-RELATED"/>
    <property type="match status" value="1"/>
</dbReference>
<dbReference type="InterPro" id="IPR053201">
    <property type="entry name" value="Flavunoidine_N-MTase"/>
</dbReference>
<gene>
    <name evidence="6" type="ORF">HJC23_000113</name>
</gene>
<feature type="domain" description="SET" evidence="4">
    <location>
        <begin position="57"/>
        <end position="162"/>
    </location>
</feature>
<dbReference type="GO" id="GO:0032259">
    <property type="term" value="P:methylation"/>
    <property type="evidence" value="ECO:0007669"/>
    <property type="project" value="UniProtKB-KW"/>
</dbReference>
<evidence type="ECO:0000259" key="4">
    <source>
        <dbReference type="PROSITE" id="PS50280"/>
    </source>
</evidence>
<dbReference type="Proteomes" id="UP001516023">
    <property type="component" value="Unassembled WGS sequence"/>
</dbReference>
<keyword evidence="3" id="KW-0949">S-adenosyl-L-methionine</keyword>
<dbReference type="AlphaFoldDB" id="A0ABD3NFV3"/>
<sequence>MAPMSCIQLKVPIMCYNIHRGRWFSYEVFQTDDASDEEEEFGEVMKEVEEANARCHGSIQIMKESGQWGVYAARNFEQGELVISSKSKDGNSGEATKSSATSCAHSIQIDWNKHILMDLPARYLNHSCDPNVGVLGLNANGSYNFVALKDIACKEELRFDYETTEFAVGAFSICCCGSSNCRGKVRGYKYNGRDIREKYSEEYISSYLLRHNHARQKT</sequence>
<keyword evidence="7" id="KW-1185">Reference proteome</keyword>
<evidence type="ECO:0000313" key="6">
    <source>
        <dbReference type="EMBL" id="KAL3774233.1"/>
    </source>
</evidence>
<reference evidence="6 7" key="1">
    <citation type="journal article" date="2020" name="G3 (Bethesda)">
        <title>Improved Reference Genome for Cyclotella cryptica CCMP332, a Model for Cell Wall Morphogenesis, Salinity Adaptation, and Lipid Production in Diatoms (Bacillariophyta).</title>
        <authorList>
            <person name="Roberts W.R."/>
            <person name="Downey K.M."/>
            <person name="Ruck E.C."/>
            <person name="Traller J.C."/>
            <person name="Alverson A.J."/>
        </authorList>
    </citation>
    <scope>NUCLEOTIDE SEQUENCE [LARGE SCALE GENOMIC DNA]</scope>
    <source>
        <strain evidence="6 7">CCMP332</strain>
    </source>
</reference>
<dbReference type="InterPro" id="IPR001214">
    <property type="entry name" value="SET_dom"/>
</dbReference>
<dbReference type="PROSITE" id="PS50868">
    <property type="entry name" value="POST_SET"/>
    <property type="match status" value="1"/>
</dbReference>
<evidence type="ECO:0000256" key="2">
    <source>
        <dbReference type="ARBA" id="ARBA00022679"/>
    </source>
</evidence>
<name>A0ABD3NFV3_9STRA</name>
<dbReference type="PANTHER" id="PTHR12350:SF19">
    <property type="entry name" value="SET DOMAIN-CONTAINING PROTEIN"/>
    <property type="match status" value="1"/>
</dbReference>
<feature type="domain" description="Post-SET" evidence="5">
    <location>
        <begin position="174"/>
        <end position="186"/>
    </location>
</feature>
<dbReference type="Pfam" id="PF00856">
    <property type="entry name" value="SET"/>
    <property type="match status" value="1"/>
</dbReference>
<evidence type="ECO:0000313" key="7">
    <source>
        <dbReference type="Proteomes" id="UP001516023"/>
    </source>
</evidence>
<dbReference type="PROSITE" id="PS50280">
    <property type="entry name" value="SET"/>
    <property type="match status" value="1"/>
</dbReference>
<evidence type="ECO:0000259" key="5">
    <source>
        <dbReference type="PROSITE" id="PS50868"/>
    </source>
</evidence>
<protein>
    <submittedName>
        <fullName evidence="6">Uncharacterized protein</fullName>
    </submittedName>
</protein>
<dbReference type="EMBL" id="JABMIG020000607">
    <property type="protein sequence ID" value="KAL3774233.1"/>
    <property type="molecule type" value="Genomic_DNA"/>
</dbReference>
<accession>A0ABD3NFV3</accession>
<comment type="caution">
    <text evidence="6">The sequence shown here is derived from an EMBL/GenBank/DDBJ whole genome shotgun (WGS) entry which is preliminary data.</text>
</comment>
<keyword evidence="2" id="KW-0808">Transferase</keyword>
<dbReference type="Gene3D" id="2.170.270.10">
    <property type="entry name" value="SET domain"/>
    <property type="match status" value="1"/>
</dbReference>
<dbReference type="InterPro" id="IPR003616">
    <property type="entry name" value="Post-SET_dom"/>
</dbReference>
<dbReference type="GO" id="GO:0008168">
    <property type="term" value="F:methyltransferase activity"/>
    <property type="evidence" value="ECO:0007669"/>
    <property type="project" value="UniProtKB-KW"/>
</dbReference>